<dbReference type="PROSITE" id="PS51257">
    <property type="entry name" value="PROKAR_LIPOPROTEIN"/>
    <property type="match status" value="1"/>
</dbReference>
<name>A0A4Q0VWZ9_9BACI</name>
<dbReference type="OrthoDB" id="2968247at2"/>
<sequence length="154" mass="17306">MINKNLCLIVLIMLLGAIFGCSANKEKFDDENIVFNLVKIEETTDYKYYIIEITNKTGFDLTHLTFNLSYPIKTSNGSKSNPYSVEGKTDSFRPINLKSGETISFSIFAPIKEVFSNSNLLDFENPSIKLKGYYKKGKEEIQFGVSGGLSVFVN</sequence>
<evidence type="ECO:0008006" key="4">
    <source>
        <dbReference type="Google" id="ProtNLM"/>
    </source>
</evidence>
<reference evidence="2 3" key="1">
    <citation type="journal article" date="2019" name="Int. J. Syst. Evol. Microbiol.">
        <title>Anaerobacillus alkaliphilus sp. nov., a novel alkaliphilic and moderately halophilic bacterium.</title>
        <authorList>
            <person name="Borsodi A.K."/>
            <person name="Aszalos J.M."/>
            <person name="Bihari P."/>
            <person name="Nagy I."/>
            <person name="Schumann P."/>
            <person name="Sproer C."/>
            <person name="Kovacs A.L."/>
            <person name="Boka K."/>
            <person name="Dobosy P."/>
            <person name="Ovari M."/>
            <person name="Szili-Kovacs T."/>
            <person name="Toth E."/>
        </authorList>
    </citation>
    <scope>NUCLEOTIDE SEQUENCE [LARGE SCALE GENOMIC DNA]</scope>
    <source>
        <strain evidence="2 3">B16-10</strain>
    </source>
</reference>
<dbReference type="AlphaFoldDB" id="A0A4Q0VWZ9"/>
<evidence type="ECO:0000256" key="1">
    <source>
        <dbReference type="SAM" id="SignalP"/>
    </source>
</evidence>
<comment type="caution">
    <text evidence="2">The sequence shown here is derived from an EMBL/GenBank/DDBJ whole genome shotgun (WGS) entry which is preliminary data.</text>
</comment>
<evidence type="ECO:0000313" key="2">
    <source>
        <dbReference type="EMBL" id="RXJ04267.1"/>
    </source>
</evidence>
<accession>A0A4Q0VWZ9</accession>
<evidence type="ECO:0000313" key="3">
    <source>
        <dbReference type="Proteomes" id="UP000290649"/>
    </source>
</evidence>
<dbReference type="EMBL" id="QOUX01000001">
    <property type="protein sequence ID" value="RXJ04267.1"/>
    <property type="molecule type" value="Genomic_DNA"/>
</dbReference>
<keyword evidence="3" id="KW-1185">Reference proteome</keyword>
<keyword evidence="1" id="KW-0732">Signal</keyword>
<dbReference type="RefSeq" id="WP_129076616.1">
    <property type="nucleotide sequence ID" value="NZ_QOUX01000001.1"/>
</dbReference>
<proteinExistence type="predicted"/>
<dbReference type="Proteomes" id="UP000290649">
    <property type="component" value="Unassembled WGS sequence"/>
</dbReference>
<gene>
    <name evidence="2" type="ORF">DS745_02465</name>
</gene>
<organism evidence="2 3">
    <name type="scientific">Anaerobacillus alkaliphilus</name>
    <dbReference type="NCBI Taxonomy" id="1548597"/>
    <lineage>
        <taxon>Bacteria</taxon>
        <taxon>Bacillati</taxon>
        <taxon>Bacillota</taxon>
        <taxon>Bacilli</taxon>
        <taxon>Bacillales</taxon>
        <taxon>Bacillaceae</taxon>
        <taxon>Anaerobacillus</taxon>
    </lineage>
</organism>
<protein>
    <recommendedName>
        <fullName evidence="4">Lipoprotein</fullName>
    </recommendedName>
</protein>
<feature type="signal peptide" evidence="1">
    <location>
        <begin position="1"/>
        <end position="23"/>
    </location>
</feature>
<feature type="chain" id="PRO_5039147632" description="Lipoprotein" evidence="1">
    <location>
        <begin position="24"/>
        <end position="154"/>
    </location>
</feature>